<sequence length="920" mass="106011">MSSKFFHFAPVADDKAIVKSGNYRITVLTSKCIRIEYSESHVFKDVPTLSFTVRDLKNVPKFSYKTSGKELSVKTDDLELIIKDVDVFPTKENQNISVKGDKMNIDWKYGDDETENNLKGTTRTLDLISGSCPLTKGLISTSGYSVIDDSFAPIINENGTFTPASQIMSILQGKEVKNEKVSSFVDGKDIELDLYFFGYGHNYNECIADFLKMSAQAPMLPRFAYGIWWSRYWPYTQDEILSITDDFLAHGVPLKVFVIDMDWHIVQNTGNASNGWTGYTFNTELIPDPPGLIRQLHERGLKVTFNLHPADGVWPHESMYSEFCSKMGVEADPNGHVKFDCEDPKFMKHYFEVLHHPLEDMGVDFWWIDWQQGTGENVDPLIVLNHDHFMDSGRNANRRPFILSRWCGLGGQRYPIGFSGDTEIEWVSLQFQPYFTSTASNVGFGFWSHDIGGHMGGHENGELYVRWIQYGALSPILRMHSTWNAFLQRLPWQYDKETEFLAIKALRFHVELTPLFYSLGYLYHKIGLMPVRPTYYLSPENISAYNCPTQYLLGDDIIVSPFVTPKESLTNQSKTPVWLPPTNESNSKKSNWWFDFQTGRQYSTGWHMIHGDLHSIPIFIRGGGVVPTEVNEKLVLHVFPCGNSSFSLYEDDGISFIDTNPHNQNSNHNYHITHINTQYEKNKMTISFASEGVRKGIVEENREVVLKVRNINKTSEFIVNNAEILSSKYVKDDCEITIKIKDYPCCIEIQNKEEVSVNKVGFTNEMLFNYIKRCDINTHAKPEIYKALTSVPESERVELIINTNLLDEEIRIDLLAEIGDFGYYQYTKEMGKNVFVVWNTGKSKHFQYFFKKFPINEENSKLNGEGQVPDYLVYDIEKNTSEFVLRWPHYEKVESRLELRFGDVINRNINFDQLSYIKNK</sequence>
<dbReference type="InterPro" id="IPR000322">
    <property type="entry name" value="Glyco_hydro_31_TIM"/>
</dbReference>
<reference evidence="5 6" key="1">
    <citation type="submission" date="2024-04" db="EMBL/GenBank/DDBJ databases">
        <title>Tritrichomonas musculus Genome.</title>
        <authorList>
            <person name="Alves-Ferreira E."/>
            <person name="Grigg M."/>
            <person name="Lorenzi H."/>
            <person name="Galac M."/>
        </authorList>
    </citation>
    <scope>NUCLEOTIDE SEQUENCE [LARGE SCALE GENOMIC DNA]</scope>
    <source>
        <strain evidence="5 6">EAF2021</strain>
    </source>
</reference>
<name>A0ABR2HCS3_9EUKA</name>
<evidence type="ECO:0008006" key="7">
    <source>
        <dbReference type="Google" id="ProtNLM"/>
    </source>
</evidence>
<dbReference type="Gene3D" id="2.60.40.1180">
    <property type="entry name" value="Golgi alpha-mannosidase II"/>
    <property type="match status" value="2"/>
</dbReference>
<evidence type="ECO:0000259" key="3">
    <source>
        <dbReference type="Pfam" id="PF01055"/>
    </source>
</evidence>
<dbReference type="PANTHER" id="PTHR22762">
    <property type="entry name" value="ALPHA-GLUCOSIDASE"/>
    <property type="match status" value="1"/>
</dbReference>
<dbReference type="Pfam" id="PF21365">
    <property type="entry name" value="Glyco_hydro_31_3rd"/>
    <property type="match status" value="1"/>
</dbReference>
<feature type="domain" description="Glycosyl hydrolase family 31 C-terminal" evidence="4">
    <location>
        <begin position="528"/>
        <end position="626"/>
    </location>
</feature>
<dbReference type="InterPro" id="IPR013780">
    <property type="entry name" value="Glyco_hydro_b"/>
</dbReference>
<protein>
    <recommendedName>
        <fullName evidence="7">DUF5110 domain-containing protein</fullName>
    </recommendedName>
</protein>
<proteinExistence type="inferred from homology"/>
<dbReference type="Gene3D" id="3.20.20.80">
    <property type="entry name" value="Glycosidases"/>
    <property type="match status" value="1"/>
</dbReference>
<comment type="similarity">
    <text evidence="1 2">Belongs to the glycosyl hydrolase 31 family.</text>
</comment>
<keyword evidence="6" id="KW-1185">Reference proteome</keyword>
<evidence type="ECO:0000256" key="1">
    <source>
        <dbReference type="ARBA" id="ARBA00007806"/>
    </source>
</evidence>
<comment type="caution">
    <text evidence="5">The sequence shown here is derived from an EMBL/GenBank/DDBJ whole genome shotgun (WGS) entry which is preliminary data.</text>
</comment>
<dbReference type="PANTHER" id="PTHR22762:SF89">
    <property type="entry name" value="ALPHA-XYLOSIDASE"/>
    <property type="match status" value="1"/>
</dbReference>
<dbReference type="SUPFAM" id="SSF51011">
    <property type="entry name" value="Glycosyl hydrolase domain"/>
    <property type="match status" value="1"/>
</dbReference>
<organism evidence="5 6">
    <name type="scientific">Tritrichomonas musculus</name>
    <dbReference type="NCBI Taxonomy" id="1915356"/>
    <lineage>
        <taxon>Eukaryota</taxon>
        <taxon>Metamonada</taxon>
        <taxon>Parabasalia</taxon>
        <taxon>Tritrichomonadida</taxon>
        <taxon>Tritrichomonadidae</taxon>
        <taxon>Tritrichomonas</taxon>
    </lineage>
</organism>
<evidence type="ECO:0000313" key="5">
    <source>
        <dbReference type="EMBL" id="KAK8843914.1"/>
    </source>
</evidence>
<dbReference type="SUPFAM" id="SSF51445">
    <property type="entry name" value="(Trans)glycosidases"/>
    <property type="match status" value="1"/>
</dbReference>
<evidence type="ECO:0000313" key="6">
    <source>
        <dbReference type="Proteomes" id="UP001470230"/>
    </source>
</evidence>
<accession>A0ABR2HCS3</accession>
<evidence type="ECO:0000259" key="4">
    <source>
        <dbReference type="Pfam" id="PF21365"/>
    </source>
</evidence>
<dbReference type="InterPro" id="IPR048395">
    <property type="entry name" value="Glyco_hydro_31_C"/>
</dbReference>
<dbReference type="CDD" id="cd06595">
    <property type="entry name" value="GH31_u1"/>
    <property type="match status" value="1"/>
</dbReference>
<dbReference type="Proteomes" id="UP001470230">
    <property type="component" value="Unassembled WGS sequence"/>
</dbReference>
<dbReference type="InterPro" id="IPR017853">
    <property type="entry name" value="GH"/>
</dbReference>
<gene>
    <name evidence="5" type="ORF">M9Y10_024997</name>
</gene>
<keyword evidence="2" id="KW-0326">Glycosidase</keyword>
<keyword evidence="2" id="KW-0378">Hydrolase</keyword>
<dbReference type="Pfam" id="PF01055">
    <property type="entry name" value="Glyco_hydro_31_2nd"/>
    <property type="match status" value="1"/>
</dbReference>
<feature type="domain" description="Glycoside hydrolase family 31 TIM barrel" evidence="3">
    <location>
        <begin position="218"/>
        <end position="519"/>
    </location>
</feature>
<dbReference type="EMBL" id="JAPFFF010000034">
    <property type="protein sequence ID" value="KAK8843914.1"/>
    <property type="molecule type" value="Genomic_DNA"/>
</dbReference>
<evidence type="ECO:0000256" key="2">
    <source>
        <dbReference type="RuleBase" id="RU361185"/>
    </source>
</evidence>